<name>A0A914PPI3_9BILA</name>
<sequence length="513" mass="55535">MWNTDKGMAGIWQNNNTELSALQESTNDYVQQQLSSLGVNLTELDWQNGDLEIPLNSIAVARLYVSTFENYYQSIPYDIPGQAQYWAKYYKISNNPATAQNFIDNANKMTKCKPPGMDLIFIIDASGSIGEDDYQLARDFVISIINSSIADESNRVGVIRFSTRATLVTNLTYDLNAAMELVKYMYYDGDNTNIQAGLDMANDQFTFDGRIEVPQVALLITDGQPNEGGPTGPAADRLKSLGVNLFTIGVGAEATTDLQKWASSPNCMFYYSLEGYTQLATVFPELLNSQICDVSVVASDNQTYVPGSVDKDQALYYQIPASVTDGLTLKLDIHEGAATVFASLTARHPSLSDHDFSANATTENLGQIFISPDQLQQASNNSNMFFVSDMVALGKADVTVYTSVVGISDTTTNFTLHYEKNDTEVTTVPPTTKAPTTMAPTTEAPTTMAPTTEGSSEVSKTVEPSSPTSTPTPTPTSTPTTATTPTTTTSSSSKLLMPSFLAIFVSVLLSSVN</sequence>
<feature type="domain" description="VWFA" evidence="2">
    <location>
        <begin position="118"/>
        <end position="286"/>
    </location>
</feature>
<dbReference type="PANTHER" id="PTHR24020:SF20">
    <property type="entry name" value="PH DOMAIN-CONTAINING PROTEIN"/>
    <property type="match status" value="1"/>
</dbReference>
<dbReference type="InterPro" id="IPR036465">
    <property type="entry name" value="vWFA_dom_sf"/>
</dbReference>
<keyword evidence="3" id="KW-1185">Reference proteome</keyword>
<dbReference type="Pfam" id="PF00092">
    <property type="entry name" value="VWA"/>
    <property type="match status" value="1"/>
</dbReference>
<evidence type="ECO:0000313" key="4">
    <source>
        <dbReference type="WBParaSite" id="PDA_v2.g20465.t1"/>
    </source>
</evidence>
<evidence type="ECO:0000256" key="1">
    <source>
        <dbReference type="SAM" id="MobiDB-lite"/>
    </source>
</evidence>
<feature type="compositionally biased region" description="Low complexity" evidence="1">
    <location>
        <begin position="477"/>
        <end position="492"/>
    </location>
</feature>
<evidence type="ECO:0000259" key="2">
    <source>
        <dbReference type="PROSITE" id="PS50234"/>
    </source>
</evidence>
<dbReference type="SMART" id="SM00327">
    <property type="entry name" value="VWA"/>
    <property type="match status" value="1"/>
</dbReference>
<protein>
    <submittedName>
        <fullName evidence="4">VWFA domain-containing protein</fullName>
    </submittedName>
</protein>
<feature type="compositionally biased region" description="Polar residues" evidence="1">
    <location>
        <begin position="453"/>
        <end position="463"/>
    </location>
</feature>
<dbReference type="InterPro" id="IPR002035">
    <property type="entry name" value="VWF_A"/>
</dbReference>
<dbReference type="AlphaFoldDB" id="A0A914PPI3"/>
<feature type="compositionally biased region" description="Low complexity" evidence="1">
    <location>
        <begin position="425"/>
        <end position="452"/>
    </location>
</feature>
<dbReference type="PROSITE" id="PS50234">
    <property type="entry name" value="VWFA"/>
    <property type="match status" value="1"/>
</dbReference>
<reference evidence="4" key="1">
    <citation type="submission" date="2022-11" db="UniProtKB">
        <authorList>
            <consortium name="WormBaseParasite"/>
        </authorList>
    </citation>
    <scope>IDENTIFICATION</scope>
</reference>
<feature type="region of interest" description="Disordered" evidence="1">
    <location>
        <begin position="425"/>
        <end position="492"/>
    </location>
</feature>
<dbReference type="InterPro" id="IPR050525">
    <property type="entry name" value="ECM_Assembly_Org"/>
</dbReference>
<dbReference type="CDD" id="cd01450">
    <property type="entry name" value="vWFA_subfamily_ECM"/>
    <property type="match status" value="1"/>
</dbReference>
<proteinExistence type="predicted"/>
<organism evidence="3 4">
    <name type="scientific">Panagrolaimus davidi</name>
    <dbReference type="NCBI Taxonomy" id="227884"/>
    <lineage>
        <taxon>Eukaryota</taxon>
        <taxon>Metazoa</taxon>
        <taxon>Ecdysozoa</taxon>
        <taxon>Nematoda</taxon>
        <taxon>Chromadorea</taxon>
        <taxon>Rhabditida</taxon>
        <taxon>Tylenchina</taxon>
        <taxon>Panagrolaimomorpha</taxon>
        <taxon>Panagrolaimoidea</taxon>
        <taxon>Panagrolaimidae</taxon>
        <taxon>Panagrolaimus</taxon>
    </lineage>
</organism>
<accession>A0A914PPI3</accession>
<dbReference type="Gene3D" id="3.40.50.410">
    <property type="entry name" value="von Willebrand factor, type A domain"/>
    <property type="match status" value="1"/>
</dbReference>
<dbReference type="SUPFAM" id="SSF53300">
    <property type="entry name" value="vWA-like"/>
    <property type="match status" value="1"/>
</dbReference>
<dbReference type="WBParaSite" id="PDA_v2.g20465.t1">
    <property type="protein sequence ID" value="PDA_v2.g20465.t1"/>
    <property type="gene ID" value="PDA_v2.g20465"/>
</dbReference>
<dbReference type="Proteomes" id="UP000887578">
    <property type="component" value="Unplaced"/>
</dbReference>
<dbReference type="PRINTS" id="PR00453">
    <property type="entry name" value="VWFADOMAIN"/>
</dbReference>
<evidence type="ECO:0000313" key="3">
    <source>
        <dbReference type="Proteomes" id="UP000887578"/>
    </source>
</evidence>
<dbReference type="PANTHER" id="PTHR24020">
    <property type="entry name" value="COLLAGEN ALPHA"/>
    <property type="match status" value="1"/>
</dbReference>